<dbReference type="GO" id="GO:0008270">
    <property type="term" value="F:zinc ion binding"/>
    <property type="evidence" value="ECO:0007669"/>
    <property type="project" value="UniProtKB-KW"/>
</dbReference>
<evidence type="ECO:0000313" key="5">
    <source>
        <dbReference type="EMBL" id="OQE25639.1"/>
    </source>
</evidence>
<dbReference type="Gene3D" id="6.10.140.2220">
    <property type="match status" value="1"/>
</dbReference>
<protein>
    <recommendedName>
        <fullName evidence="4">MYND-type domain-containing protein</fullName>
    </recommendedName>
</protein>
<evidence type="ECO:0000256" key="1">
    <source>
        <dbReference type="ARBA" id="ARBA00022723"/>
    </source>
</evidence>
<feature type="domain" description="MYND-type" evidence="4">
    <location>
        <begin position="12"/>
        <end position="29"/>
    </location>
</feature>
<organism evidence="5 6">
    <name type="scientific">Penicillium flavigenum</name>
    <dbReference type="NCBI Taxonomy" id="254877"/>
    <lineage>
        <taxon>Eukaryota</taxon>
        <taxon>Fungi</taxon>
        <taxon>Dikarya</taxon>
        <taxon>Ascomycota</taxon>
        <taxon>Pezizomycotina</taxon>
        <taxon>Eurotiomycetes</taxon>
        <taxon>Eurotiomycetidae</taxon>
        <taxon>Eurotiales</taxon>
        <taxon>Aspergillaceae</taxon>
        <taxon>Penicillium</taxon>
    </lineage>
</organism>
<comment type="caution">
    <text evidence="5">The sequence shown here is derived from an EMBL/GenBank/DDBJ whole genome shotgun (WGS) entry which is preliminary data.</text>
</comment>
<accession>A0A1V6TIE4</accession>
<evidence type="ECO:0000259" key="4">
    <source>
        <dbReference type="Pfam" id="PF01753"/>
    </source>
</evidence>
<dbReference type="Proteomes" id="UP000191342">
    <property type="component" value="Unassembled WGS sequence"/>
</dbReference>
<evidence type="ECO:0000256" key="3">
    <source>
        <dbReference type="ARBA" id="ARBA00022833"/>
    </source>
</evidence>
<dbReference type="AlphaFoldDB" id="A0A1V6TIE4"/>
<evidence type="ECO:0000313" key="6">
    <source>
        <dbReference type="Proteomes" id="UP000191342"/>
    </source>
</evidence>
<dbReference type="SUPFAM" id="SSF144232">
    <property type="entry name" value="HIT/MYND zinc finger-like"/>
    <property type="match status" value="1"/>
</dbReference>
<name>A0A1V6TIE4_9EURO</name>
<sequence>MTARTCIAPDSKAWYCSRDCQKADYKVHKLRSAPTIPYNCSLIRATPASDGQSDAAYIEPFHLKSYGNWGLEMKELKERLGWPQADEAGKFYPQKDIDTWYYYMYQSSAQNLPSPEDVDDYEESFTRMDLEKTTDYYKTANSR</sequence>
<proteinExistence type="predicted"/>
<keyword evidence="6" id="KW-1185">Reference proteome</keyword>
<dbReference type="EMBL" id="MLQL01000008">
    <property type="protein sequence ID" value="OQE25639.1"/>
    <property type="molecule type" value="Genomic_DNA"/>
</dbReference>
<keyword evidence="3" id="KW-0862">Zinc</keyword>
<evidence type="ECO:0000256" key="2">
    <source>
        <dbReference type="ARBA" id="ARBA00022771"/>
    </source>
</evidence>
<keyword evidence="2" id="KW-0863">Zinc-finger</keyword>
<dbReference type="InterPro" id="IPR002893">
    <property type="entry name" value="Znf_MYND"/>
</dbReference>
<reference evidence="6" key="1">
    <citation type="journal article" date="2017" name="Nat. Microbiol.">
        <title>Global analysis of biosynthetic gene clusters reveals vast potential of secondary metabolite production in Penicillium species.</title>
        <authorList>
            <person name="Nielsen J.C."/>
            <person name="Grijseels S."/>
            <person name="Prigent S."/>
            <person name="Ji B."/>
            <person name="Dainat J."/>
            <person name="Nielsen K.F."/>
            <person name="Frisvad J.C."/>
            <person name="Workman M."/>
            <person name="Nielsen J."/>
        </authorList>
    </citation>
    <scope>NUCLEOTIDE SEQUENCE [LARGE SCALE GENOMIC DNA]</scope>
    <source>
        <strain evidence="6">IBT 14082</strain>
    </source>
</reference>
<keyword evidence="1" id="KW-0479">Metal-binding</keyword>
<dbReference type="OrthoDB" id="432970at2759"/>
<dbReference type="Pfam" id="PF01753">
    <property type="entry name" value="zf-MYND"/>
    <property type="match status" value="1"/>
</dbReference>
<gene>
    <name evidence="5" type="ORF">PENFLA_c008G02282</name>
</gene>